<dbReference type="EMBL" id="AP011671">
    <property type="protein sequence ID" value="BAL53899.1"/>
    <property type="molecule type" value="Genomic_DNA"/>
</dbReference>
<dbReference type="GO" id="GO:0016625">
    <property type="term" value="F:oxidoreductase activity, acting on the aldehyde or oxo group of donors, iron-sulfur protein as acceptor"/>
    <property type="evidence" value="ECO:0007669"/>
    <property type="project" value="InterPro"/>
</dbReference>
<evidence type="ECO:0000256" key="6">
    <source>
        <dbReference type="ARBA" id="ARBA00023004"/>
    </source>
</evidence>
<keyword evidence="4" id="KW-0479">Metal-binding</keyword>
<keyword evidence="5" id="KW-0560">Oxidoreductase</keyword>
<dbReference type="InterPro" id="IPR001203">
    <property type="entry name" value="OxRdtase_Ald_Fedxn_C"/>
</dbReference>
<gene>
    <name evidence="10" type="ORF">HGMM_F11C09C07</name>
</gene>
<evidence type="ECO:0000259" key="9">
    <source>
        <dbReference type="SMART" id="SM00790"/>
    </source>
</evidence>
<keyword evidence="7" id="KW-0411">Iron-sulfur</keyword>
<name>H5SCL3_9ZZZZ</name>
<dbReference type="InterPro" id="IPR013984">
    <property type="entry name" value="Ald_Fedxn_OxRdtase_dom2"/>
</dbReference>
<evidence type="ECO:0000313" key="10">
    <source>
        <dbReference type="EMBL" id="BAL53899.1"/>
    </source>
</evidence>
<accession>H5SCL3</accession>
<dbReference type="InterPro" id="IPR051919">
    <property type="entry name" value="W-dependent_AOR"/>
</dbReference>
<dbReference type="Pfam" id="PF02730">
    <property type="entry name" value="AFOR_N"/>
    <property type="match status" value="1"/>
</dbReference>
<dbReference type="GO" id="GO:0046872">
    <property type="term" value="F:metal ion binding"/>
    <property type="evidence" value="ECO:0007669"/>
    <property type="project" value="UniProtKB-KW"/>
</dbReference>
<proteinExistence type="inferred from homology"/>
<dbReference type="PANTHER" id="PTHR30038">
    <property type="entry name" value="ALDEHYDE FERREDOXIN OXIDOREDUCTASE"/>
    <property type="match status" value="1"/>
</dbReference>
<reference evidence="10" key="1">
    <citation type="journal article" date="2005" name="Environ. Microbiol.">
        <title>Genetic and functional properties of uncultivated thermophilic crenarchaeotes from a subsurface gold mine as revealed by analysis of genome fragments.</title>
        <authorList>
            <person name="Nunoura T."/>
            <person name="Hirayama H."/>
            <person name="Takami H."/>
            <person name="Oida H."/>
            <person name="Nishi S."/>
            <person name="Shimamura S."/>
            <person name="Suzuki Y."/>
            <person name="Inagaki F."/>
            <person name="Takai K."/>
            <person name="Nealson K.H."/>
            <person name="Horikoshi K."/>
        </authorList>
    </citation>
    <scope>NUCLEOTIDE SEQUENCE</scope>
</reference>
<dbReference type="Gene3D" id="1.10.599.10">
    <property type="entry name" value="Aldehyde Ferredoxin Oxidoreductase Protein, subunit A, domain 3"/>
    <property type="match status" value="1"/>
</dbReference>
<evidence type="ECO:0000256" key="2">
    <source>
        <dbReference type="ARBA" id="ARBA00011032"/>
    </source>
</evidence>
<dbReference type="SMART" id="SM00790">
    <property type="entry name" value="AFOR_N"/>
    <property type="match status" value="1"/>
</dbReference>
<evidence type="ECO:0000256" key="5">
    <source>
        <dbReference type="ARBA" id="ARBA00023002"/>
    </source>
</evidence>
<dbReference type="Gene3D" id="3.60.9.10">
    <property type="entry name" value="Aldehyde ferredoxin oxidoreductase, N-terminal domain"/>
    <property type="match status" value="1"/>
</dbReference>
<organism evidence="10">
    <name type="scientific">uncultured prokaryote</name>
    <dbReference type="NCBI Taxonomy" id="198431"/>
    <lineage>
        <taxon>unclassified sequences</taxon>
        <taxon>environmental samples</taxon>
    </lineage>
</organism>
<dbReference type="PANTHER" id="PTHR30038:SF0">
    <property type="entry name" value="TUNGSTEN-CONTAINING ALDEHYDE FERREDOXIN OXIDOREDUCTASE"/>
    <property type="match status" value="1"/>
</dbReference>
<dbReference type="SUPFAM" id="SSF56228">
    <property type="entry name" value="Aldehyde ferredoxin oxidoreductase, N-terminal domain"/>
    <property type="match status" value="1"/>
</dbReference>
<protein>
    <submittedName>
        <fullName evidence="10">Aldehyde:ferredoxin oxidoreductase</fullName>
    </submittedName>
</protein>
<feature type="domain" description="Aldehyde ferredoxin oxidoreductase N-terminal" evidence="9">
    <location>
        <begin position="5"/>
        <end position="208"/>
    </location>
</feature>
<dbReference type="GO" id="GO:0051539">
    <property type="term" value="F:4 iron, 4 sulfur cluster binding"/>
    <property type="evidence" value="ECO:0007669"/>
    <property type="project" value="UniProtKB-KW"/>
</dbReference>
<comment type="similarity">
    <text evidence="2">Belongs to the AOR/FOR family.</text>
</comment>
<reference evidence="10" key="2">
    <citation type="journal article" date="2012" name="PLoS ONE">
        <title>A Deeply Branching Thermophilic Bacterium with an Ancient Acetyl-CoA Pathway Dominates a Subsurface Ecosystem.</title>
        <authorList>
            <person name="Takami H."/>
            <person name="Noguchi H."/>
            <person name="Takaki Y."/>
            <person name="Uchiyama I."/>
            <person name="Toyoda A."/>
            <person name="Nishi S."/>
            <person name="Chee G.-J."/>
            <person name="Arai W."/>
            <person name="Nunoura T."/>
            <person name="Itoh T."/>
            <person name="Hattori M."/>
            <person name="Takai K."/>
        </authorList>
    </citation>
    <scope>NUCLEOTIDE SEQUENCE</scope>
</reference>
<dbReference type="InterPro" id="IPR036503">
    <property type="entry name" value="Ald_Fedxn_OxRdtase_N_sf"/>
</dbReference>
<dbReference type="AlphaFoldDB" id="H5SCL3"/>
<evidence type="ECO:0000256" key="7">
    <source>
        <dbReference type="ARBA" id="ARBA00023014"/>
    </source>
</evidence>
<dbReference type="SUPFAM" id="SSF48310">
    <property type="entry name" value="Aldehyde ferredoxin oxidoreductase, C-terminal domains"/>
    <property type="match status" value="1"/>
</dbReference>
<evidence type="ECO:0000256" key="3">
    <source>
        <dbReference type="ARBA" id="ARBA00022485"/>
    </source>
</evidence>
<dbReference type="InterPro" id="IPR036021">
    <property type="entry name" value="Tungsten_al_ferr_oxy-like_C"/>
</dbReference>
<dbReference type="InterPro" id="IPR013983">
    <property type="entry name" value="Ald_Fedxn_OxRdtase_N"/>
</dbReference>
<keyword evidence="3" id="KW-0004">4Fe-4S</keyword>
<evidence type="ECO:0000256" key="1">
    <source>
        <dbReference type="ARBA" id="ARBA00001966"/>
    </source>
</evidence>
<evidence type="ECO:0000256" key="4">
    <source>
        <dbReference type="ARBA" id="ARBA00022723"/>
    </source>
</evidence>
<evidence type="ECO:0000256" key="8">
    <source>
        <dbReference type="ARBA" id="ARBA00049934"/>
    </source>
</evidence>
<comment type="cofactor">
    <cofactor evidence="1">
        <name>[4Fe-4S] cluster</name>
        <dbReference type="ChEBI" id="CHEBI:49883"/>
    </cofactor>
</comment>
<comment type="cofactor">
    <cofactor evidence="8">
        <name>tungstopterin</name>
        <dbReference type="ChEBI" id="CHEBI:30402"/>
    </cofactor>
</comment>
<sequence>MRYGFAGKVLHVDLSHNTLTIEEPPEEFYRTYWGGSLMGLYYLMQFTPAKADPFGPENTLTFAISAPTGLAISGQSRATAVAKSPLTGCVGDSQAGGFWPAELKFAGFDAIVIRGAAPRPVYLWVHDGQAELRDATHLWGLITGEAEAAIKAELGDPKIEVAQIGPAGEKRVRFASIMNMSNRAHGRTGLGAVMGAKHLKAIAVRGKLRPRSADPQAIARLAKAGPDAMAENAAVANLGELGTANAMLPQNAAGGQATHNYTSGYFEQAEAISGERMHETILKERDTCYACIVRCKRVVQTEYKGRKVDPFYGGPEYETLSTFGSYCDIGDLNALALAHQLCAQYGADTMTAGATLAFAMECFEHGLITTEDTGGIALRFGDADAMLAMLEKMLKREGFGDILAEGSARAAEVIGKGAADFVVAVKGQELAAHMPQGKRSLSVIYATNPFGADHQSSEHDTLYMPKSPPLYLNRLARLGLTSPQRPKDMNEEKVRFALTTQYTYSALDTLTLCQFVWGPSYQLYGPDELVALVRAATGWDDVTLEEIQQIGARRLNLMRAFNAREGIGRDRDTLPKKLFQPLKGGRTEGLALDPQEFEAALEQYYRMAGWDPLTGFPRRETLEALGLEWATW</sequence>
<keyword evidence="6" id="KW-0408">Iron</keyword>
<dbReference type="InterPro" id="IPR013985">
    <property type="entry name" value="Ald_Fedxn_OxRdtase_dom3"/>
</dbReference>
<dbReference type="Pfam" id="PF01314">
    <property type="entry name" value="AFOR_C"/>
    <property type="match status" value="1"/>
</dbReference>
<dbReference type="Gene3D" id="1.10.569.10">
    <property type="entry name" value="Aldehyde Ferredoxin Oxidoreductase Protein, subunit A, domain 2"/>
    <property type="match status" value="1"/>
</dbReference>
<dbReference type="GO" id="GO:0009055">
    <property type="term" value="F:electron transfer activity"/>
    <property type="evidence" value="ECO:0007669"/>
    <property type="project" value="InterPro"/>
</dbReference>